<name>A0A554NEN3_9EURY</name>
<proteinExistence type="predicted"/>
<dbReference type="SUPFAM" id="SSF46785">
    <property type="entry name" value="Winged helix' DNA-binding domain"/>
    <property type="match status" value="1"/>
</dbReference>
<dbReference type="CDD" id="cd04301">
    <property type="entry name" value="NAT_SF"/>
    <property type="match status" value="1"/>
</dbReference>
<dbReference type="EMBL" id="QMDX01000001">
    <property type="protein sequence ID" value="TSD15854.1"/>
    <property type="molecule type" value="Genomic_DNA"/>
</dbReference>
<keyword evidence="2" id="KW-0808">Transferase</keyword>
<dbReference type="Proteomes" id="UP000319894">
    <property type="component" value="Unassembled WGS sequence"/>
</dbReference>
<dbReference type="PANTHER" id="PTHR43072:SF52">
    <property type="entry name" value="GCN5-RELATED N-ACETYLTRANSFERASE"/>
    <property type="match status" value="1"/>
</dbReference>
<comment type="caution">
    <text evidence="2">The sequence shown here is derived from an EMBL/GenBank/DDBJ whole genome shotgun (WGS) entry which is preliminary data.</text>
</comment>
<dbReference type="Pfam" id="PF13420">
    <property type="entry name" value="Acetyltransf_4"/>
    <property type="match status" value="1"/>
</dbReference>
<evidence type="ECO:0000313" key="3">
    <source>
        <dbReference type="Proteomes" id="UP000319894"/>
    </source>
</evidence>
<gene>
    <name evidence="2" type="ORF">DP107_01335</name>
</gene>
<dbReference type="Gene3D" id="1.10.10.10">
    <property type="entry name" value="Winged helix-like DNA-binding domain superfamily/Winged helix DNA-binding domain"/>
    <property type="match status" value="1"/>
</dbReference>
<sequence length="243" mass="27076">MQFGAEPEFERSERREIYDLIERQGRVSEADARRRLGMSREMFGHHVAMLERDGIVERADGELQLSFEAGAAEEHIADGTTIRIRPARQEDLSGLTGAIRETTATASYVEAESVADVVETENTLLRHNDVETRVFFVATVEGDVVGWTGVKGNELDKLDHTAELTVGVVDRYRGLGIGSHLLVRGVGWAAANGYERVYNSIPATNEDAVEFLRAHGWELEATREDHYRIDGEYVDELMLAVGV</sequence>
<protein>
    <submittedName>
        <fullName evidence="2">GNAT family N-acetyltransferase</fullName>
    </submittedName>
</protein>
<dbReference type="InterPro" id="IPR016181">
    <property type="entry name" value="Acyl_CoA_acyltransferase"/>
</dbReference>
<dbReference type="InterPro" id="IPR036390">
    <property type="entry name" value="WH_DNA-bd_sf"/>
</dbReference>
<dbReference type="PANTHER" id="PTHR43072">
    <property type="entry name" value="N-ACETYLTRANSFERASE"/>
    <property type="match status" value="1"/>
</dbReference>
<reference evidence="2 3" key="1">
    <citation type="submission" date="2018-06" db="EMBL/GenBank/DDBJ databases">
        <title>Natronomonas sp. F16-60 a new haloarchaeon isolated from a solar saltern of Isla Cristina, Huelva, Spain.</title>
        <authorList>
            <person name="Duran-Viseras A."/>
            <person name="Sanchez-Porro C."/>
            <person name="Ventosa A."/>
        </authorList>
    </citation>
    <scope>NUCLEOTIDE SEQUENCE [LARGE SCALE GENOMIC DNA]</scope>
    <source>
        <strain evidence="2 3">F16-60</strain>
    </source>
</reference>
<feature type="domain" description="N-acetyltransferase" evidence="1">
    <location>
        <begin position="82"/>
        <end position="240"/>
    </location>
</feature>
<organism evidence="2 3">
    <name type="scientific">Haloglomus irregulare</name>
    <dbReference type="NCBI Taxonomy" id="2234134"/>
    <lineage>
        <taxon>Archaea</taxon>
        <taxon>Methanobacteriati</taxon>
        <taxon>Methanobacteriota</taxon>
        <taxon>Stenosarchaea group</taxon>
        <taxon>Halobacteria</taxon>
        <taxon>Halobacteriales</taxon>
        <taxon>Natronomonadaceae</taxon>
        <taxon>Haloglomus</taxon>
    </lineage>
</organism>
<dbReference type="OrthoDB" id="55684at2157"/>
<dbReference type="InterPro" id="IPR000182">
    <property type="entry name" value="GNAT_dom"/>
</dbReference>
<evidence type="ECO:0000259" key="1">
    <source>
        <dbReference type="PROSITE" id="PS51186"/>
    </source>
</evidence>
<dbReference type="RefSeq" id="WP_144260329.1">
    <property type="nucleotide sequence ID" value="NZ_QMDX01000001.1"/>
</dbReference>
<evidence type="ECO:0000313" key="2">
    <source>
        <dbReference type="EMBL" id="TSD15854.1"/>
    </source>
</evidence>
<dbReference type="InParanoid" id="A0A554NEN3"/>
<accession>A0A554NEN3</accession>
<dbReference type="Gene3D" id="3.40.630.30">
    <property type="match status" value="1"/>
</dbReference>
<dbReference type="PROSITE" id="PS51186">
    <property type="entry name" value="GNAT"/>
    <property type="match status" value="1"/>
</dbReference>
<dbReference type="SUPFAM" id="SSF55729">
    <property type="entry name" value="Acyl-CoA N-acyltransferases (Nat)"/>
    <property type="match status" value="1"/>
</dbReference>
<dbReference type="GO" id="GO:0016747">
    <property type="term" value="F:acyltransferase activity, transferring groups other than amino-acyl groups"/>
    <property type="evidence" value="ECO:0007669"/>
    <property type="project" value="InterPro"/>
</dbReference>
<dbReference type="AlphaFoldDB" id="A0A554NEN3"/>
<keyword evidence="3" id="KW-1185">Reference proteome</keyword>
<dbReference type="InterPro" id="IPR036388">
    <property type="entry name" value="WH-like_DNA-bd_sf"/>
</dbReference>